<evidence type="ECO:0000313" key="5">
    <source>
        <dbReference type="Proteomes" id="UP000237883"/>
    </source>
</evidence>
<evidence type="ECO:0000256" key="2">
    <source>
        <dbReference type="SAM" id="MobiDB-lite"/>
    </source>
</evidence>
<dbReference type="PRINTS" id="PR01438">
    <property type="entry name" value="UNVRSLSTRESS"/>
</dbReference>
<keyword evidence="5" id="KW-1185">Reference proteome</keyword>
<sequence length="498" mass="54289">MYLLESSKGDLMKRILVPVDGSPRSLIALEQLKTTFSPKAFEVVLVMVRENTGYALSLGEEAEIREELDKKLNSIARTIDKYSVITRSAVGRAGARVIEAAKEFGAEMIVMTKSTKPGAGSTIGLTASYIIRHAQCDVMIVKESETKKIQEYRGAIYKRAKGTVALRGQLSLKQSECLIPSVKGDVIYHIDVKRGRVRFLHRSFNAVTKEWDLPPTNGQQEVYEIEAGVSIQIPVNATGDGKMADRIRILNRSMKTEAVFDYEITADKRSLNSHSASESSEIQDRTDGDKTDNDKSSDVKEALASNADAVADESVLEKVPGAEVSNYSSVNAEEATETLNSVDSVESAEAEYVEVTEPEAIESKVTELEADESEQAEPTEPEVTELEVTKPEVGASEQAESESTAPEDPEGVVKTSESEDRTGADSVETEETEEREEGTESTETLDLSDLEKELESTPKGSKDTIAAIEKLCATGAIDAVELIKALDELEAKSEESQE</sequence>
<comment type="similarity">
    <text evidence="1">Belongs to the universal stress protein A family.</text>
</comment>
<accession>A0A2S0L462</accession>
<dbReference type="AlphaFoldDB" id="A0A2S0L462"/>
<feature type="compositionally biased region" description="Acidic residues" evidence="2">
    <location>
        <begin position="368"/>
        <end position="385"/>
    </location>
</feature>
<name>A0A2S0L462_9FIRM</name>
<dbReference type="PANTHER" id="PTHR46268">
    <property type="entry name" value="STRESS RESPONSE PROTEIN NHAX"/>
    <property type="match status" value="1"/>
</dbReference>
<dbReference type="InterPro" id="IPR006015">
    <property type="entry name" value="Universal_stress_UspA"/>
</dbReference>
<evidence type="ECO:0000256" key="1">
    <source>
        <dbReference type="ARBA" id="ARBA00008791"/>
    </source>
</evidence>
<feature type="region of interest" description="Disordered" evidence="2">
    <location>
        <begin position="327"/>
        <end position="462"/>
    </location>
</feature>
<gene>
    <name evidence="4" type="ORF">C5Q96_04070</name>
</gene>
<evidence type="ECO:0000259" key="3">
    <source>
        <dbReference type="Pfam" id="PF00582"/>
    </source>
</evidence>
<dbReference type="InterPro" id="IPR014729">
    <property type="entry name" value="Rossmann-like_a/b/a_fold"/>
</dbReference>
<dbReference type="KEGG" id="mdv:C5Q96_04070"/>
<feature type="compositionally biased region" description="Basic and acidic residues" evidence="2">
    <location>
        <begin position="282"/>
        <end position="299"/>
    </location>
</feature>
<dbReference type="Proteomes" id="UP000237883">
    <property type="component" value="Chromosome"/>
</dbReference>
<dbReference type="EMBL" id="CP027228">
    <property type="protein sequence ID" value="AVM48061.1"/>
    <property type="molecule type" value="Genomic_DNA"/>
</dbReference>
<dbReference type="CDD" id="cd00293">
    <property type="entry name" value="USP-like"/>
    <property type="match status" value="1"/>
</dbReference>
<reference evidence="5" key="1">
    <citation type="submission" date="2018-02" db="EMBL/GenBank/DDBJ databases">
        <authorList>
            <person name="Holder M.E."/>
            <person name="Ajami N.J."/>
            <person name="Petrosino J.F."/>
        </authorList>
    </citation>
    <scope>NUCLEOTIDE SEQUENCE [LARGE SCALE GENOMIC DNA]</scope>
    <source>
        <strain evidence="5">CCUG 47132</strain>
    </source>
</reference>
<dbReference type="PANTHER" id="PTHR46268:SF6">
    <property type="entry name" value="UNIVERSAL STRESS PROTEIN UP12"/>
    <property type="match status" value="1"/>
</dbReference>
<proteinExistence type="inferred from homology"/>
<dbReference type="Pfam" id="PF00582">
    <property type="entry name" value="Usp"/>
    <property type="match status" value="1"/>
</dbReference>
<feature type="domain" description="UspA" evidence="3">
    <location>
        <begin position="12"/>
        <end position="142"/>
    </location>
</feature>
<dbReference type="SUPFAM" id="SSF52402">
    <property type="entry name" value="Adenine nucleotide alpha hydrolases-like"/>
    <property type="match status" value="1"/>
</dbReference>
<feature type="region of interest" description="Disordered" evidence="2">
    <location>
        <begin position="270"/>
        <end position="299"/>
    </location>
</feature>
<organism evidence="4 5">
    <name type="scientific">Mogibacterium diversum</name>
    <dbReference type="NCBI Taxonomy" id="114527"/>
    <lineage>
        <taxon>Bacteria</taxon>
        <taxon>Bacillati</taxon>
        <taxon>Bacillota</taxon>
        <taxon>Clostridia</taxon>
        <taxon>Peptostreptococcales</taxon>
        <taxon>Anaerovoracaceae</taxon>
        <taxon>Mogibacterium</taxon>
    </lineage>
</organism>
<feature type="compositionally biased region" description="Acidic residues" evidence="2">
    <location>
        <begin position="346"/>
        <end position="360"/>
    </location>
</feature>
<protein>
    <recommendedName>
        <fullName evidence="3">UspA domain-containing protein</fullName>
    </recommendedName>
</protein>
<evidence type="ECO:0000313" key="4">
    <source>
        <dbReference type="EMBL" id="AVM48061.1"/>
    </source>
</evidence>
<dbReference type="Gene3D" id="3.40.50.620">
    <property type="entry name" value="HUPs"/>
    <property type="match status" value="1"/>
</dbReference>
<dbReference type="InterPro" id="IPR006016">
    <property type="entry name" value="UspA"/>
</dbReference>
<feature type="compositionally biased region" description="Acidic residues" evidence="2">
    <location>
        <begin position="427"/>
        <end position="440"/>
    </location>
</feature>
<feature type="compositionally biased region" description="Basic and acidic residues" evidence="2">
    <location>
        <begin position="449"/>
        <end position="462"/>
    </location>
</feature>